<evidence type="ECO:0000256" key="1">
    <source>
        <dbReference type="SAM" id="MobiDB-lite"/>
    </source>
</evidence>
<evidence type="ECO:0000313" key="3">
    <source>
        <dbReference type="EMBL" id="EMR09370.1"/>
    </source>
</evidence>
<dbReference type="AlphaFoldDB" id="M7P688"/>
<feature type="chain" id="PRO_5004082955" evidence="2">
    <location>
        <begin position="20"/>
        <end position="247"/>
    </location>
</feature>
<dbReference type="OrthoDB" id="10502500at2759"/>
<feature type="compositionally biased region" description="Polar residues" evidence="1">
    <location>
        <begin position="199"/>
        <end position="211"/>
    </location>
</feature>
<name>M7P688_PNEMU</name>
<dbReference type="VEuPathDB" id="FungiDB:PNEG_02319"/>
<feature type="region of interest" description="Disordered" evidence="1">
    <location>
        <begin position="184"/>
        <end position="222"/>
    </location>
</feature>
<comment type="caution">
    <text evidence="3">The sequence shown here is derived from an EMBL/GenBank/DDBJ whole genome shotgun (WGS) entry which is preliminary data.</text>
</comment>
<feature type="region of interest" description="Disordered" evidence="1">
    <location>
        <begin position="139"/>
        <end position="162"/>
    </location>
</feature>
<reference evidence="4" key="1">
    <citation type="journal article" date="2016" name="Nat. Commun.">
        <title>Genome analysis of three Pneumocystis species reveals adaptation mechanisms to life exclusively in mammalian hosts.</title>
        <authorList>
            <person name="Ma L."/>
            <person name="Chen Z."/>
            <person name="Huang D.W."/>
            <person name="Kutty G."/>
            <person name="Ishihara M."/>
            <person name="Wang H."/>
            <person name="Abouelleil A."/>
            <person name="Bishop L."/>
            <person name="Davey E."/>
            <person name="Deng R."/>
            <person name="Deng X."/>
            <person name="Fan L."/>
            <person name="Fantoni G."/>
            <person name="Fitzgerald M."/>
            <person name="Gogineni E."/>
            <person name="Goldberg J.M."/>
            <person name="Handley G."/>
            <person name="Hu X."/>
            <person name="Huber C."/>
            <person name="Jiao X."/>
            <person name="Jones K."/>
            <person name="Levin J.Z."/>
            <person name="Liu Y."/>
            <person name="Macdonald P."/>
            <person name="Melnikov A."/>
            <person name="Raley C."/>
            <person name="Sassi M."/>
            <person name="Sherman B.T."/>
            <person name="Song X."/>
            <person name="Sykes S."/>
            <person name="Tran B."/>
            <person name="Walsh L."/>
            <person name="Xia Y."/>
            <person name="Yang J."/>
            <person name="Young S."/>
            <person name="Zeng Q."/>
            <person name="Zheng X."/>
            <person name="Stephens R."/>
            <person name="Nusbaum C."/>
            <person name="Birren B.W."/>
            <person name="Azadi P."/>
            <person name="Lempicki R.A."/>
            <person name="Cuomo C.A."/>
            <person name="Kovacs J.A."/>
        </authorList>
    </citation>
    <scope>NUCLEOTIDE SEQUENCE [LARGE SCALE GENOMIC DNA]</scope>
    <source>
        <strain evidence="4">B123</strain>
    </source>
</reference>
<proteinExistence type="predicted"/>
<feature type="signal peptide" evidence="2">
    <location>
        <begin position="1"/>
        <end position="19"/>
    </location>
</feature>
<sequence>MRFNFILSGVLALASLVSAALNVASQQVSEFSLKELVDLEVHRIPYSHLDLVLVCFYKGGLDDLYTIKQGLSFSASLNSKVRIAHISRKCDSFFLKVLAYDECDNLFVYFSSGFSVSVSGRVEYHRECVPAKVVQPSQTTKPVPQLTDASTSTSDTLCDETPTKTEVKVPTKTYEGQEQLIPSRSVPLPSTRKTEPIETLTSATHSQTSATDVKPTRKPDDIDNSGSVLTFKLFGTLFAVLVIFLCS</sequence>
<keyword evidence="4" id="KW-1185">Reference proteome</keyword>
<dbReference type="GeneID" id="19896012"/>
<evidence type="ECO:0000256" key="2">
    <source>
        <dbReference type="SAM" id="SignalP"/>
    </source>
</evidence>
<feature type="compositionally biased region" description="Low complexity" evidence="1">
    <location>
        <begin position="147"/>
        <end position="156"/>
    </location>
</feature>
<dbReference type="HOGENOM" id="CLU_1124935_0_0_1"/>
<dbReference type="Proteomes" id="UP000011958">
    <property type="component" value="Unassembled WGS sequence"/>
</dbReference>
<accession>M7P688</accession>
<dbReference type="EMBL" id="AFWA02000013">
    <property type="protein sequence ID" value="EMR09370.1"/>
    <property type="molecule type" value="Genomic_DNA"/>
</dbReference>
<protein>
    <submittedName>
        <fullName evidence="3">Uncharacterized protein</fullName>
    </submittedName>
</protein>
<evidence type="ECO:0000313" key="4">
    <source>
        <dbReference type="Proteomes" id="UP000011958"/>
    </source>
</evidence>
<keyword evidence="2" id="KW-0732">Signal</keyword>
<dbReference type="RefSeq" id="XP_007874319.1">
    <property type="nucleotide sequence ID" value="XM_007876128.1"/>
</dbReference>
<organism evidence="3 4">
    <name type="scientific">Pneumocystis murina (strain B123)</name>
    <name type="common">Mouse pneumocystis pneumonia agent</name>
    <name type="synonym">Pneumocystis carinii f. sp. muris</name>
    <dbReference type="NCBI Taxonomy" id="1069680"/>
    <lineage>
        <taxon>Eukaryota</taxon>
        <taxon>Fungi</taxon>
        <taxon>Dikarya</taxon>
        <taxon>Ascomycota</taxon>
        <taxon>Taphrinomycotina</taxon>
        <taxon>Pneumocystomycetes</taxon>
        <taxon>Pneumocystaceae</taxon>
        <taxon>Pneumocystis</taxon>
    </lineage>
</organism>
<gene>
    <name evidence="3" type="ORF">PNEG_02319</name>
</gene>